<evidence type="ECO:0000313" key="4">
    <source>
        <dbReference type="Proteomes" id="UP000076023"/>
    </source>
</evidence>
<comment type="caution">
    <text evidence="3">The sequence shown here is derived from an EMBL/GenBank/DDBJ whole genome shotgun (WGS) entry which is preliminary data.</text>
</comment>
<feature type="region of interest" description="Disordered" evidence="1">
    <location>
        <begin position="186"/>
        <end position="214"/>
    </location>
</feature>
<feature type="domain" description="DUF7305" evidence="2">
    <location>
        <begin position="611"/>
        <end position="722"/>
    </location>
</feature>
<gene>
    <name evidence="3" type="ORF">TSACC_2598</name>
</gene>
<evidence type="ECO:0000259" key="2">
    <source>
        <dbReference type="Pfam" id="PF23981"/>
    </source>
</evidence>
<proteinExistence type="predicted"/>
<evidence type="ECO:0000313" key="3">
    <source>
        <dbReference type="EMBL" id="GAT32200.1"/>
    </source>
</evidence>
<dbReference type="InterPro" id="IPR055729">
    <property type="entry name" value="DUF7305"/>
</dbReference>
<protein>
    <submittedName>
        <fullName evidence="3">Prepilin-type N-terminal cleavage/methylation domain-containing protein</fullName>
    </submittedName>
</protein>
<sequence length="734" mass="76005">MKRNAGAFTLVEVLLVVSVLAILSGAAYQGVVQVRKSARENKLQQDVDTINRAIPIYQTFDGQLSPNLKEEAVIAQLKTRRTDSSAAVAILPGGSVIDQRIHPVMQTAAEAATTDKRAVWTGTIFEVRSGPGPAGVKEFEIQDNLAKEAPVDATERKELLAQVHDVKQGPGWIWDYRDLTPEEAAALTNPNTSNPTSTPTPSPAPSASPTPDPAKIAIHPMISGPTEVTYAAAGGQMASGAATVSVFLTGSVVGTIPANQAGKVTVTLKLEGGSAGGTDAAPATMGISTSAFAGITTVIGTASLDADPNAFVISGNPDRQSVAIKKVTLGTPLITAVQGMNTSFFVSPGDLANLPAGYILRYSTDGSDLESPSAGQAYTSAVPLAEDAITTIKARTFAPASLTNWFFDSAQTTQVYTPVVSPSTIPKGVLVGSLSALNGTFNGNIMLAYSPTPSNIQINSGGKINGSLYLPGTPTVKSNAVSGGDKTWTPARDSLFASVILGQNTYDNSPYRVVDLGGPADPSNYTVNFDPAPSVTGKVYRQIERYTLTAFDLSQWGTKASNAPTAFPVSGTYTYAATSNADITVNSGTPTVNLIGGTTANPQAGHFGSVSLNSGTLVLGNASDPNQEMVYYFDSLTLNGGTIQVVGKVTINLKGGFNLGRTIGNSAHPGYLQLNIWSGSFNANSGSAVYGAVYAPSSTVTFNGGSTLNGSITANKLNMNSSSVIYSLKPPTEP</sequence>
<dbReference type="InParanoid" id="A0A146G3H0"/>
<organism evidence="3 4">
    <name type="scientific">Terrimicrobium sacchariphilum</name>
    <dbReference type="NCBI Taxonomy" id="690879"/>
    <lineage>
        <taxon>Bacteria</taxon>
        <taxon>Pseudomonadati</taxon>
        <taxon>Verrucomicrobiota</taxon>
        <taxon>Terrimicrobiia</taxon>
        <taxon>Terrimicrobiales</taxon>
        <taxon>Terrimicrobiaceae</taxon>
        <taxon>Terrimicrobium</taxon>
    </lineage>
</organism>
<keyword evidence="4" id="KW-1185">Reference proteome</keyword>
<feature type="compositionally biased region" description="Low complexity" evidence="1">
    <location>
        <begin position="186"/>
        <end position="197"/>
    </location>
</feature>
<dbReference type="AlphaFoldDB" id="A0A146G3H0"/>
<name>A0A146G3H0_TERSA</name>
<dbReference type="NCBIfam" id="TIGR02532">
    <property type="entry name" value="IV_pilin_GFxxxE"/>
    <property type="match status" value="1"/>
</dbReference>
<dbReference type="Pfam" id="PF23981">
    <property type="entry name" value="DUF7305"/>
    <property type="match status" value="1"/>
</dbReference>
<dbReference type="SUPFAM" id="SSF54523">
    <property type="entry name" value="Pili subunits"/>
    <property type="match status" value="1"/>
</dbReference>
<dbReference type="STRING" id="690879.TSACC_2598"/>
<dbReference type="Pfam" id="PF07963">
    <property type="entry name" value="N_methyl"/>
    <property type="match status" value="1"/>
</dbReference>
<reference evidence="4" key="1">
    <citation type="journal article" date="2017" name="Genome Announc.">
        <title>Draft Genome Sequence of Terrimicrobium sacchariphilum NM-5T, a Facultative Anaerobic Soil Bacterium of the Class Spartobacteria.</title>
        <authorList>
            <person name="Qiu Y.L."/>
            <person name="Tourlousse D.M."/>
            <person name="Matsuura N."/>
            <person name="Ohashi A."/>
            <person name="Sekiguchi Y."/>
        </authorList>
    </citation>
    <scope>NUCLEOTIDE SEQUENCE [LARGE SCALE GENOMIC DNA]</scope>
    <source>
        <strain evidence="4">NM-5</strain>
    </source>
</reference>
<dbReference type="InterPro" id="IPR012902">
    <property type="entry name" value="N_methyl_site"/>
</dbReference>
<feature type="compositionally biased region" description="Pro residues" evidence="1">
    <location>
        <begin position="198"/>
        <end position="212"/>
    </location>
</feature>
<dbReference type="InterPro" id="IPR045584">
    <property type="entry name" value="Pilin-like"/>
</dbReference>
<dbReference type="Proteomes" id="UP000076023">
    <property type="component" value="Unassembled WGS sequence"/>
</dbReference>
<dbReference type="OrthoDB" id="175489at2"/>
<accession>A0A146G3H0</accession>
<evidence type="ECO:0000256" key="1">
    <source>
        <dbReference type="SAM" id="MobiDB-lite"/>
    </source>
</evidence>
<dbReference type="RefSeq" id="WP_075078046.1">
    <property type="nucleotide sequence ID" value="NZ_BDCO01000002.1"/>
</dbReference>
<dbReference type="EMBL" id="BDCO01000002">
    <property type="protein sequence ID" value="GAT32200.1"/>
    <property type="molecule type" value="Genomic_DNA"/>
</dbReference>
<dbReference type="Gene3D" id="3.30.700.10">
    <property type="entry name" value="Glycoprotein, Type 4 Pilin"/>
    <property type="match status" value="1"/>
</dbReference>